<dbReference type="Proteomes" id="UP000325672">
    <property type="component" value="Unassembled WGS sequence"/>
</dbReference>
<organism evidence="1 2">
    <name type="scientific">Aspergillus pseudotamarii</name>
    <dbReference type="NCBI Taxonomy" id="132259"/>
    <lineage>
        <taxon>Eukaryota</taxon>
        <taxon>Fungi</taxon>
        <taxon>Dikarya</taxon>
        <taxon>Ascomycota</taxon>
        <taxon>Pezizomycotina</taxon>
        <taxon>Eurotiomycetes</taxon>
        <taxon>Eurotiomycetidae</taxon>
        <taxon>Eurotiales</taxon>
        <taxon>Aspergillaceae</taxon>
        <taxon>Aspergillus</taxon>
        <taxon>Aspergillus subgen. Circumdati</taxon>
    </lineage>
</organism>
<evidence type="ECO:0000313" key="2">
    <source>
        <dbReference type="Proteomes" id="UP000325672"/>
    </source>
</evidence>
<accession>A0A5N6SYS0</accession>
<evidence type="ECO:0000313" key="1">
    <source>
        <dbReference type="EMBL" id="KAE8138921.1"/>
    </source>
</evidence>
<name>A0A5N6SYS0_ASPPS</name>
<protein>
    <submittedName>
        <fullName evidence="1">Uncharacterized protein</fullName>
    </submittedName>
</protein>
<dbReference type="GeneID" id="43638414"/>
<reference evidence="1 2" key="1">
    <citation type="submission" date="2019-04" db="EMBL/GenBank/DDBJ databases">
        <title>Friends and foes A comparative genomics study of 23 Aspergillus species from section Flavi.</title>
        <authorList>
            <consortium name="DOE Joint Genome Institute"/>
            <person name="Kjaerbolling I."/>
            <person name="Vesth T."/>
            <person name="Frisvad J.C."/>
            <person name="Nybo J.L."/>
            <person name="Theobald S."/>
            <person name="Kildgaard S."/>
            <person name="Isbrandt T."/>
            <person name="Kuo A."/>
            <person name="Sato A."/>
            <person name="Lyhne E.K."/>
            <person name="Kogle M.E."/>
            <person name="Wiebenga A."/>
            <person name="Kun R.S."/>
            <person name="Lubbers R.J."/>
            <person name="Makela M.R."/>
            <person name="Barry K."/>
            <person name="Chovatia M."/>
            <person name="Clum A."/>
            <person name="Daum C."/>
            <person name="Haridas S."/>
            <person name="He G."/>
            <person name="LaButti K."/>
            <person name="Lipzen A."/>
            <person name="Mondo S."/>
            <person name="Riley R."/>
            <person name="Salamov A."/>
            <person name="Simmons B.A."/>
            <person name="Magnuson J.K."/>
            <person name="Henrissat B."/>
            <person name="Mortensen U.H."/>
            <person name="Larsen T.O."/>
            <person name="Devries R.P."/>
            <person name="Grigoriev I.V."/>
            <person name="Machida M."/>
            <person name="Baker S.E."/>
            <person name="Andersen M.R."/>
        </authorList>
    </citation>
    <scope>NUCLEOTIDE SEQUENCE [LARGE SCALE GENOMIC DNA]</scope>
    <source>
        <strain evidence="1 2">CBS 117625</strain>
    </source>
</reference>
<dbReference type="EMBL" id="ML743568">
    <property type="protein sequence ID" value="KAE8138921.1"/>
    <property type="molecule type" value="Genomic_DNA"/>
</dbReference>
<proteinExistence type="predicted"/>
<dbReference type="RefSeq" id="XP_031914984.1">
    <property type="nucleotide sequence ID" value="XM_032054204.1"/>
</dbReference>
<dbReference type="AlphaFoldDB" id="A0A5N6SYS0"/>
<sequence length="70" mass="7932">MSSGPSWGQWCSLRALSLGIGFLLDVWGKVGPLSFDEELNRQSSFSRLSRISLRYPILWLVGLYPPHHIC</sequence>
<keyword evidence="2" id="KW-1185">Reference proteome</keyword>
<gene>
    <name evidence="1" type="ORF">BDV38DRAFT_243229</name>
</gene>